<dbReference type="RefSeq" id="WP_211871281.1">
    <property type="nucleotide sequence ID" value="NZ_JAAEDI010000030.1"/>
</dbReference>
<reference evidence="4" key="1">
    <citation type="journal article" date="2021" name="Syst. Appl. Microbiol.">
        <title>Roseomonas hellenica sp. nov., isolated from roots of wild-growing Alkanna tinctoria.</title>
        <authorList>
            <person name="Rat A."/>
            <person name="Naranjo H.D."/>
            <person name="Lebbe L."/>
            <person name="Cnockaert M."/>
            <person name="Krigas N."/>
            <person name="Grigoriadou K."/>
            <person name="Maloupa E."/>
            <person name="Willems A."/>
        </authorList>
    </citation>
    <scope>NUCLEOTIDE SEQUENCE [LARGE SCALE GENOMIC DNA]</scope>
    <source>
        <strain evidence="4">LMG 31159</strain>
    </source>
</reference>
<feature type="signal peptide" evidence="2">
    <location>
        <begin position="1"/>
        <end position="24"/>
    </location>
</feature>
<organism evidence="3 4">
    <name type="scientific">Neoroseomonas terrae</name>
    <dbReference type="NCBI Taxonomy" id="424799"/>
    <lineage>
        <taxon>Bacteria</taxon>
        <taxon>Pseudomonadati</taxon>
        <taxon>Pseudomonadota</taxon>
        <taxon>Alphaproteobacteria</taxon>
        <taxon>Acetobacterales</taxon>
        <taxon>Acetobacteraceae</taxon>
        <taxon>Neoroseomonas</taxon>
    </lineage>
</organism>
<feature type="chain" id="PRO_5046115468" description="Secreted protein" evidence="2">
    <location>
        <begin position="25"/>
        <end position="67"/>
    </location>
</feature>
<keyword evidence="2" id="KW-0732">Signal</keyword>
<dbReference type="EMBL" id="JAAEDI010000030">
    <property type="protein sequence ID" value="MBR0652568.1"/>
    <property type="molecule type" value="Genomic_DNA"/>
</dbReference>
<proteinExistence type="predicted"/>
<keyword evidence="4" id="KW-1185">Reference proteome</keyword>
<evidence type="ECO:0000313" key="4">
    <source>
        <dbReference type="Proteomes" id="UP000698752"/>
    </source>
</evidence>
<evidence type="ECO:0000313" key="3">
    <source>
        <dbReference type="EMBL" id="MBR0652568.1"/>
    </source>
</evidence>
<evidence type="ECO:0000256" key="1">
    <source>
        <dbReference type="SAM" id="MobiDB-lite"/>
    </source>
</evidence>
<feature type="region of interest" description="Disordered" evidence="1">
    <location>
        <begin position="36"/>
        <end position="67"/>
    </location>
</feature>
<gene>
    <name evidence="3" type="ORF">GXW78_23125</name>
</gene>
<comment type="caution">
    <text evidence="3">The sequence shown here is derived from an EMBL/GenBank/DDBJ whole genome shotgun (WGS) entry which is preliminary data.</text>
</comment>
<sequence>MTCPVTPSRLHRRLLLPTVSTAGAATLPMAVSDLKGHRLPTAQGMDQRTVRPTEPTDSDTFAPPRRR</sequence>
<evidence type="ECO:0000256" key="2">
    <source>
        <dbReference type="SAM" id="SignalP"/>
    </source>
</evidence>
<dbReference type="Proteomes" id="UP000698752">
    <property type="component" value="Unassembled WGS sequence"/>
</dbReference>
<accession>A0ABS5ENH8</accession>
<evidence type="ECO:0008006" key="5">
    <source>
        <dbReference type="Google" id="ProtNLM"/>
    </source>
</evidence>
<protein>
    <recommendedName>
        <fullName evidence="5">Secreted protein</fullName>
    </recommendedName>
</protein>
<name>A0ABS5ENH8_9PROT</name>